<evidence type="ECO:0000313" key="3">
    <source>
        <dbReference type="Proteomes" id="UP000218675"/>
    </source>
</evidence>
<gene>
    <name evidence="2" type="ORF">CK497_06305</name>
</gene>
<accession>A0ABX4HKX3</accession>
<name>A0ABX4HKX3_9GAMM</name>
<dbReference type="Proteomes" id="UP000218675">
    <property type="component" value="Unassembled WGS sequence"/>
</dbReference>
<keyword evidence="3" id="KW-1185">Reference proteome</keyword>
<dbReference type="InterPro" id="IPR041519">
    <property type="entry name" value="HEPN_RiboL-PSP"/>
</dbReference>
<organism evidence="2 3">
    <name type="scientific">Vreelandella alkaliphila</name>
    <dbReference type="NCBI Taxonomy" id="272774"/>
    <lineage>
        <taxon>Bacteria</taxon>
        <taxon>Pseudomonadati</taxon>
        <taxon>Pseudomonadota</taxon>
        <taxon>Gammaproteobacteria</taxon>
        <taxon>Oceanospirillales</taxon>
        <taxon>Halomonadaceae</taxon>
        <taxon>Vreelandella</taxon>
    </lineage>
</organism>
<dbReference type="EMBL" id="NSKA01000002">
    <property type="protein sequence ID" value="PAU72725.1"/>
    <property type="molecule type" value="Genomic_DNA"/>
</dbReference>
<feature type="domain" description="RiboL-PSP-HEPN" evidence="1">
    <location>
        <begin position="17"/>
        <end position="205"/>
    </location>
</feature>
<comment type="caution">
    <text evidence="2">The sequence shown here is derived from an EMBL/GenBank/DDBJ whole genome shotgun (WGS) entry which is preliminary data.</text>
</comment>
<proteinExistence type="predicted"/>
<dbReference type="RefSeq" id="WP_095603098.1">
    <property type="nucleotide sequence ID" value="NZ_NSKA01000002.1"/>
</dbReference>
<evidence type="ECO:0000259" key="1">
    <source>
        <dbReference type="Pfam" id="PF18735"/>
    </source>
</evidence>
<protein>
    <recommendedName>
        <fullName evidence="1">RiboL-PSP-HEPN domain-containing protein</fullName>
    </recommendedName>
</protein>
<dbReference type="Pfam" id="PF18735">
    <property type="entry name" value="HEPN_RiboL-PSP"/>
    <property type="match status" value="1"/>
</dbReference>
<sequence length="207" mass="23710">MPSKAYEKFIKTVRRCESLVDSYKRLREIDQENGVDVPTPKDIVRGSVVLAVAALDTYVTDVFSEKLVSYLKAYNPDAGLIELLYDAGLDTKEALGLLGMERPYRRIRTLIENYYGSYTTQKFDVIDQIFKPYRLKNITDNAAKKSGKESIKKSVGKLVERRHQIAHAGDYNGHGRIIEIDEEQIGKRIQHLELLVKNMDEIICNRI</sequence>
<reference evidence="2 3" key="1">
    <citation type="submission" date="2017-08" db="EMBL/GenBank/DDBJ databases">
        <title>Halomonas binhaiensis sp. nov., isolated from saline alkaline soil.</title>
        <authorList>
            <person name="Wang D."/>
            <person name="Zhang G."/>
        </authorList>
    </citation>
    <scope>NUCLEOTIDE SEQUENCE [LARGE SCALE GENOMIC DNA]</scope>
    <source>
        <strain evidence="2 3">WN018</strain>
    </source>
</reference>
<evidence type="ECO:0000313" key="2">
    <source>
        <dbReference type="EMBL" id="PAU72725.1"/>
    </source>
</evidence>